<dbReference type="PANTHER" id="PTHR24567">
    <property type="entry name" value="CRP FAMILY TRANSCRIPTIONAL REGULATORY PROTEIN"/>
    <property type="match status" value="1"/>
</dbReference>
<dbReference type="Proteomes" id="UP000276128">
    <property type="component" value="Unassembled WGS sequence"/>
</dbReference>
<organism evidence="7 8">
    <name type="scientific">Paenibacillus whitsoniae</name>
    <dbReference type="NCBI Taxonomy" id="2496558"/>
    <lineage>
        <taxon>Bacteria</taxon>
        <taxon>Bacillati</taxon>
        <taxon>Bacillota</taxon>
        <taxon>Bacilli</taxon>
        <taxon>Bacillales</taxon>
        <taxon>Paenibacillaceae</taxon>
        <taxon>Paenibacillus</taxon>
    </lineage>
</organism>
<dbReference type="OrthoDB" id="9776746at2"/>
<keyword evidence="2" id="KW-0238">DNA-binding</keyword>
<feature type="domain" description="HTH crp-type" evidence="6">
    <location>
        <begin position="161"/>
        <end position="228"/>
    </location>
</feature>
<dbReference type="GO" id="GO:0005829">
    <property type="term" value="C:cytosol"/>
    <property type="evidence" value="ECO:0007669"/>
    <property type="project" value="TreeGrafter"/>
</dbReference>
<dbReference type="Gene3D" id="2.60.120.10">
    <property type="entry name" value="Jelly Rolls"/>
    <property type="match status" value="1"/>
</dbReference>
<keyword evidence="8" id="KW-1185">Reference proteome</keyword>
<evidence type="ECO:0000313" key="7">
    <source>
        <dbReference type="EMBL" id="RTE08173.1"/>
    </source>
</evidence>
<dbReference type="InterPro" id="IPR012318">
    <property type="entry name" value="HTH_CRP"/>
</dbReference>
<dbReference type="InterPro" id="IPR018490">
    <property type="entry name" value="cNMP-bd_dom_sf"/>
</dbReference>
<dbReference type="GO" id="GO:0003700">
    <property type="term" value="F:DNA-binding transcription factor activity"/>
    <property type="evidence" value="ECO:0007669"/>
    <property type="project" value="TreeGrafter"/>
</dbReference>
<dbReference type="SUPFAM" id="SSF51206">
    <property type="entry name" value="cAMP-binding domain-like"/>
    <property type="match status" value="1"/>
</dbReference>
<dbReference type="PROSITE" id="PS50042">
    <property type="entry name" value="CNMP_BINDING_3"/>
    <property type="match status" value="1"/>
</dbReference>
<dbReference type="GO" id="GO:0003677">
    <property type="term" value="F:DNA binding"/>
    <property type="evidence" value="ECO:0007669"/>
    <property type="project" value="UniProtKB-KW"/>
</dbReference>
<evidence type="ECO:0000256" key="4">
    <source>
        <dbReference type="ARBA" id="ARBA00023163"/>
    </source>
</evidence>
<dbReference type="InterPro" id="IPR050397">
    <property type="entry name" value="Env_Response_Regulators"/>
</dbReference>
<dbReference type="Gene3D" id="1.10.10.10">
    <property type="entry name" value="Winged helix-like DNA-binding domain superfamily/Winged helix DNA-binding domain"/>
    <property type="match status" value="1"/>
</dbReference>
<dbReference type="InterPro" id="IPR014710">
    <property type="entry name" value="RmlC-like_jellyroll"/>
</dbReference>
<dbReference type="SMART" id="SM00419">
    <property type="entry name" value="HTH_CRP"/>
    <property type="match status" value="1"/>
</dbReference>
<dbReference type="CDD" id="cd00038">
    <property type="entry name" value="CAP_ED"/>
    <property type="match status" value="1"/>
</dbReference>
<dbReference type="InterPro" id="IPR000595">
    <property type="entry name" value="cNMP-bd_dom"/>
</dbReference>
<name>A0A3S0C9X6_9BACL</name>
<dbReference type="InterPro" id="IPR036388">
    <property type="entry name" value="WH-like_DNA-bd_sf"/>
</dbReference>
<reference evidence="7 8" key="1">
    <citation type="submission" date="2018-12" db="EMBL/GenBank/DDBJ databases">
        <title>Bacillus ochoae sp. nov., Paenibacillus whitsoniae sp. nov., Paenibacillus spiritus sp. nov. Isolated from the Mars Exploration Rover during spacecraft assembly.</title>
        <authorList>
            <person name="Seuylemezian A."/>
            <person name="Vaishampayan P."/>
        </authorList>
    </citation>
    <scope>NUCLEOTIDE SEQUENCE [LARGE SCALE GENOMIC DNA]</scope>
    <source>
        <strain evidence="7 8">MER 54</strain>
    </source>
</reference>
<dbReference type="Pfam" id="PF13545">
    <property type="entry name" value="HTH_Crp_2"/>
    <property type="match status" value="1"/>
</dbReference>
<keyword evidence="3" id="KW-0010">Activator</keyword>
<keyword evidence="1" id="KW-0805">Transcription regulation</keyword>
<dbReference type="EMBL" id="RXHU01000056">
    <property type="protein sequence ID" value="RTE08173.1"/>
    <property type="molecule type" value="Genomic_DNA"/>
</dbReference>
<dbReference type="PROSITE" id="PS51063">
    <property type="entry name" value="HTH_CRP_2"/>
    <property type="match status" value="1"/>
</dbReference>
<dbReference type="SUPFAM" id="SSF46785">
    <property type="entry name" value="Winged helix' DNA-binding domain"/>
    <property type="match status" value="1"/>
</dbReference>
<dbReference type="RefSeq" id="WP_126142808.1">
    <property type="nucleotide sequence ID" value="NZ_RXHU01000056.1"/>
</dbReference>
<dbReference type="AlphaFoldDB" id="A0A3S0C9X6"/>
<evidence type="ECO:0000313" key="8">
    <source>
        <dbReference type="Proteomes" id="UP000276128"/>
    </source>
</evidence>
<evidence type="ECO:0000259" key="6">
    <source>
        <dbReference type="PROSITE" id="PS51063"/>
    </source>
</evidence>
<comment type="caution">
    <text evidence="7">The sequence shown here is derived from an EMBL/GenBank/DDBJ whole genome shotgun (WGS) entry which is preliminary data.</text>
</comment>
<accession>A0A3S0C9X6</accession>
<dbReference type="InterPro" id="IPR036390">
    <property type="entry name" value="WH_DNA-bd_sf"/>
</dbReference>
<feature type="domain" description="Cyclic nucleotide-binding" evidence="5">
    <location>
        <begin position="53"/>
        <end position="147"/>
    </location>
</feature>
<proteinExistence type="predicted"/>
<gene>
    <name evidence="7" type="ORF">EJQ19_18970</name>
</gene>
<keyword evidence="4" id="KW-0804">Transcription</keyword>
<evidence type="ECO:0000259" key="5">
    <source>
        <dbReference type="PROSITE" id="PS50042"/>
    </source>
</evidence>
<evidence type="ECO:0000256" key="3">
    <source>
        <dbReference type="ARBA" id="ARBA00023159"/>
    </source>
</evidence>
<evidence type="ECO:0000256" key="2">
    <source>
        <dbReference type="ARBA" id="ARBA00023125"/>
    </source>
</evidence>
<evidence type="ECO:0000256" key="1">
    <source>
        <dbReference type="ARBA" id="ARBA00023015"/>
    </source>
</evidence>
<dbReference type="PANTHER" id="PTHR24567:SF74">
    <property type="entry name" value="HTH-TYPE TRANSCRIPTIONAL REGULATOR ARCR"/>
    <property type="match status" value="1"/>
</dbReference>
<protein>
    <submittedName>
        <fullName evidence="7">Crp/Fnr family transcriptional regulator</fullName>
    </submittedName>
</protein>
<dbReference type="Pfam" id="PF00027">
    <property type="entry name" value="cNMP_binding"/>
    <property type="match status" value="1"/>
</dbReference>
<sequence>MKKLPVSRDRAILQPLQDMTSITSLFPCFGELSEQDWLLAQKVRVSPSTPHEIAEGHRLSHALFVVSGSVRIYKISPGGREVTLYRVGPGECCVLMIASILGETEYEASVQIETETEVLLFPVTAFRKWMHAYPSLRRSIYRQFTERFIRVTSLLEQIAFGSLPERVASYLLQRLPKSEGATEIRVTHEQLAVELGTAREVVSRILKEMAVTGAISLQRGKINVLDQAQLHRYCSPL</sequence>